<evidence type="ECO:0000313" key="2">
    <source>
        <dbReference type="Proteomes" id="UP000597459"/>
    </source>
</evidence>
<evidence type="ECO:0000313" key="1">
    <source>
        <dbReference type="EMBL" id="NHO53481.1"/>
    </source>
</evidence>
<reference evidence="1" key="1">
    <citation type="submission" date="2019-11" db="EMBL/GenBank/DDBJ databases">
        <title>Description of new Acetobacter species.</title>
        <authorList>
            <person name="Cleenwerck I."/>
            <person name="Sombolestani A.S."/>
        </authorList>
    </citation>
    <scope>NUCLEOTIDE SEQUENCE</scope>
    <source>
        <strain evidence="1">LMG 1626</strain>
    </source>
</reference>
<dbReference type="RefSeq" id="WP_166313751.1">
    <property type="nucleotide sequence ID" value="NZ_WOTH01000008.1"/>
</dbReference>
<protein>
    <submittedName>
        <fullName evidence="1">Helix-turn-helix domain-containing protein</fullName>
    </submittedName>
</protein>
<sequence length="86" mass="9430">MTKKFAPDRRESLDSQIVALAARGASIRRIAEMTGVSRSYTHRALVAVRDRNSRISDIRRECGGQPLAPGSNISCVAIGLRPYSPF</sequence>
<dbReference type="Proteomes" id="UP000597459">
    <property type="component" value="Unassembled WGS sequence"/>
</dbReference>
<accession>A0A967ECP0</accession>
<comment type="caution">
    <text evidence="1">The sequence shown here is derived from an EMBL/GenBank/DDBJ whole genome shotgun (WGS) entry which is preliminary data.</text>
</comment>
<name>A0A967ECP0_9PROT</name>
<gene>
    <name evidence="1" type="ORF">GOB87_05810</name>
</gene>
<organism evidence="1 2">
    <name type="scientific">Acetobacter estunensis</name>
    <dbReference type="NCBI Taxonomy" id="104097"/>
    <lineage>
        <taxon>Bacteria</taxon>
        <taxon>Pseudomonadati</taxon>
        <taxon>Pseudomonadota</taxon>
        <taxon>Alphaproteobacteria</taxon>
        <taxon>Acetobacterales</taxon>
        <taxon>Acetobacteraceae</taxon>
        <taxon>Acetobacter</taxon>
    </lineage>
</organism>
<keyword evidence="2" id="KW-1185">Reference proteome</keyword>
<dbReference type="EMBL" id="WOTH01000008">
    <property type="protein sequence ID" value="NHO53481.1"/>
    <property type="molecule type" value="Genomic_DNA"/>
</dbReference>
<proteinExistence type="predicted"/>
<dbReference type="AlphaFoldDB" id="A0A967ECP0"/>